<geneLocation type="plasmid" evidence="2">
    <name>unnamed1</name>
</geneLocation>
<dbReference type="InterPro" id="IPR030930">
    <property type="entry name" value="AIDA"/>
</dbReference>
<organism evidence="2 3">
    <name type="scientific">Neokomagataea tanensis</name>
    <dbReference type="NCBI Taxonomy" id="661191"/>
    <lineage>
        <taxon>Bacteria</taxon>
        <taxon>Pseudomonadati</taxon>
        <taxon>Pseudomonadota</taxon>
        <taxon>Alphaproteobacteria</taxon>
        <taxon>Acetobacterales</taxon>
        <taxon>Acetobacteraceae</taxon>
        <taxon>Neokomagataea</taxon>
    </lineage>
</organism>
<name>A0A4Y6V9S4_9PROT</name>
<evidence type="ECO:0000313" key="3">
    <source>
        <dbReference type="Proteomes" id="UP000317214"/>
    </source>
</evidence>
<dbReference type="Gene3D" id="2.160.20.20">
    <property type="match status" value="1"/>
</dbReference>
<dbReference type="KEGG" id="ntn:D5366_11850"/>
<evidence type="ECO:0000259" key="1">
    <source>
        <dbReference type="Pfam" id="PF13403"/>
    </source>
</evidence>
<dbReference type="NCBIfam" id="TIGR04415">
    <property type="entry name" value="O_hepto_targRPT"/>
    <property type="match status" value="1"/>
</dbReference>
<reference evidence="2 3" key="1">
    <citation type="submission" date="2018-09" db="EMBL/GenBank/DDBJ databases">
        <title>The complete genome sequence of Neokomagataea tanensis NBRC 106556(T).</title>
        <authorList>
            <person name="Chua K.-O."/>
            <person name="See-Too W.-S."/>
            <person name="Hong K.-W."/>
            <person name="Yin W.-F."/>
            <person name="Chan K.-G."/>
        </authorList>
    </citation>
    <scope>NUCLEOTIDE SEQUENCE [LARGE SCALE GENOMIC DNA]</scope>
    <source>
        <strain evidence="3">AH13 \ NBRC 106556</strain>
        <plasmid evidence="2 3">unnamed1</plasmid>
    </source>
</reference>
<keyword evidence="3" id="KW-1185">Reference proteome</keyword>
<proteinExistence type="predicted"/>
<dbReference type="AlphaFoldDB" id="A0A4Y6V9S4"/>
<accession>A0A4Y6V9S4</accession>
<dbReference type="Proteomes" id="UP000317214">
    <property type="component" value="Plasmid unnamed1"/>
</dbReference>
<gene>
    <name evidence="2" type="ORF">D5366_11850</name>
</gene>
<dbReference type="Pfam" id="PF13403">
    <property type="entry name" value="Hint_2"/>
    <property type="match status" value="1"/>
</dbReference>
<dbReference type="InterPro" id="IPR012332">
    <property type="entry name" value="Autotransporter_pectin_lyase_C"/>
</dbReference>
<dbReference type="OrthoDB" id="7284755at2"/>
<sequence>MLMQFLCGHTEVVTGGKMADTVVSGNQVTRNKTFNNGDRLYVGPNGSADYATLNSGSLATITNSPYGIHDSTVNNGASLVLSSGGFGTTTKVNGGNVTVSSGGTYNYNWTNAGGTVTVLNGGTAWTNFVSGQNAAVIISSGGFGSDARVGSDGRYSVGSGGRLSGANVGSGGTLYAIGGSIATATISAGGTAFIQNGGTLTSATVDGGTLFLNGTDPTNNTIFTSNGGTVYLNNNYRNTTSWGNISSNTTFAVNSGGQLFGGTVLQGGVIRVNEGGKLTSATLNGGTLNLNGANATSNTTFGTSGGTVNLFSGYSNTVAWQNITSNTRFNVLSGAIFSGTNVLSGATVNVASGGSLTGTLSVNPGGTVVLNGTAGSGTVNLSGDGSQLTISGTQMPTNVISGWSPTDKIDLASIPYGSITSVTTTESGVTFHTANGSYSLNIPGANKYGYALNKDSDGSTIYTTCFAEGTHITTEEGDIAVENLKIGTQIHTPNGLMPLKWLGHRSITVAKQKHPEDNWLVRIRRGAFAEGTPARDLLVTQEHCMVFDGRLVPARMLVNNRSVIVDRSINSYTYYHVELESHAAIWAEKTLTESYLDTGNRDQFENNTVVSLSPRRRTGGSVTLPLDTSRDFVEPIFRSIAERAGVAGATSQHGMTCDPDLHLLTETGEVIRPRRISGEQHVFFLPDTIEHVKIMSRSSRPSDVVGPYVDDRRDLGVLIGQMKLFGANKTTSIEVPSSPVELSGWYDCSAETGRWTNGAATLFVGPARNNEPRILTLQILSQGHYRIESEQGTAATA</sequence>
<keyword evidence="2" id="KW-0614">Plasmid</keyword>
<dbReference type="InterPro" id="IPR028992">
    <property type="entry name" value="Hedgehog/Intein_dom"/>
</dbReference>
<feature type="domain" description="Hedgehog/Intein (Hint)" evidence="1">
    <location>
        <begin position="464"/>
        <end position="598"/>
    </location>
</feature>
<dbReference type="InterPro" id="IPR036844">
    <property type="entry name" value="Hint_dom_sf"/>
</dbReference>
<dbReference type="SUPFAM" id="SSF51294">
    <property type="entry name" value="Hedgehog/intein (Hint) domain"/>
    <property type="match status" value="1"/>
</dbReference>
<dbReference type="EMBL" id="CP032486">
    <property type="protein sequence ID" value="QDH26094.1"/>
    <property type="molecule type" value="Genomic_DNA"/>
</dbReference>
<protein>
    <recommendedName>
        <fullName evidence="1">Hedgehog/Intein (Hint) domain-containing protein</fullName>
    </recommendedName>
</protein>
<evidence type="ECO:0000313" key="2">
    <source>
        <dbReference type="EMBL" id="QDH26094.1"/>
    </source>
</evidence>